<evidence type="ECO:0000313" key="15">
    <source>
        <dbReference type="EMBL" id="KSV59924.1"/>
    </source>
</evidence>
<dbReference type="GO" id="GO:0051301">
    <property type="term" value="P:cell division"/>
    <property type="evidence" value="ECO:0007669"/>
    <property type="project" value="UniProtKB-KW"/>
</dbReference>
<evidence type="ECO:0000256" key="9">
    <source>
        <dbReference type="ARBA" id="ARBA00023172"/>
    </source>
</evidence>
<feature type="region of interest" description="Disordered" evidence="12">
    <location>
        <begin position="321"/>
        <end position="342"/>
    </location>
</feature>
<dbReference type="InterPro" id="IPR013762">
    <property type="entry name" value="Integrase-like_cat_sf"/>
</dbReference>
<dbReference type="InterPro" id="IPR010998">
    <property type="entry name" value="Integrase_recombinase_N"/>
</dbReference>
<sequence>MASNTYYSQKILDIVNQLPDFCYDFICNTNAGYSPNTRLEYARDIQLFLQWLLQNHPEFCDLEMKNISIEHLKKLQSYDIARFISWYSLNHAPRTTARKRATLSAFFSYLCENRALEYSPVTSSSKVKLNEKNLVYLEHDERDKFLNTVEYGNGMTNRELVFHDKYKKRDTAIFSLLLDTGLRISELQQINIKDLDLEKCNVIVTRKGGDILPVYFSDNTALVIEEYLEEKKEKFKNLTENDPLFTTLKGDRIGIRALQKLTKKYANIAVPQRADELSPHKLRSTFAMDFYEASGNNILLLQKKLNHKNIQTTNIYAKASDKQDAESRNLLQNAKNQRKKQK</sequence>
<keyword evidence="7" id="KW-0229">DNA integration</keyword>
<dbReference type="CDD" id="cd00397">
    <property type="entry name" value="DNA_BRE_C"/>
    <property type="match status" value="1"/>
</dbReference>
<dbReference type="Pfam" id="PF02899">
    <property type="entry name" value="Phage_int_SAM_1"/>
    <property type="match status" value="1"/>
</dbReference>
<comment type="similarity">
    <text evidence="3">Belongs to the 'phage' integrase family.</text>
</comment>
<evidence type="ECO:0000259" key="13">
    <source>
        <dbReference type="PROSITE" id="PS51898"/>
    </source>
</evidence>
<comment type="subcellular location">
    <subcellularLocation>
        <location evidence="2">Cytoplasm</location>
    </subcellularLocation>
</comment>
<evidence type="ECO:0000256" key="5">
    <source>
        <dbReference type="ARBA" id="ARBA00022618"/>
    </source>
</evidence>
<evidence type="ECO:0000313" key="16">
    <source>
        <dbReference type="Proteomes" id="UP000054874"/>
    </source>
</evidence>
<keyword evidence="10" id="KW-0131">Cell cycle</keyword>
<dbReference type="PANTHER" id="PTHR30349">
    <property type="entry name" value="PHAGE INTEGRASE-RELATED"/>
    <property type="match status" value="1"/>
</dbReference>
<dbReference type="GO" id="GO:0007059">
    <property type="term" value="P:chromosome segregation"/>
    <property type="evidence" value="ECO:0007669"/>
    <property type="project" value="UniProtKB-KW"/>
</dbReference>
<proteinExistence type="inferred from homology"/>
<evidence type="ECO:0000256" key="2">
    <source>
        <dbReference type="ARBA" id="ARBA00004496"/>
    </source>
</evidence>
<dbReference type="InterPro" id="IPR044068">
    <property type="entry name" value="CB"/>
</dbReference>
<evidence type="ECO:0000256" key="6">
    <source>
        <dbReference type="ARBA" id="ARBA00022829"/>
    </source>
</evidence>
<dbReference type="EMBL" id="LNAM01000068">
    <property type="protein sequence ID" value="KSV59924.1"/>
    <property type="molecule type" value="Genomic_DNA"/>
</dbReference>
<dbReference type="PROSITE" id="PS51900">
    <property type="entry name" value="CB"/>
    <property type="match status" value="1"/>
</dbReference>
<dbReference type="GO" id="GO:0003677">
    <property type="term" value="F:DNA binding"/>
    <property type="evidence" value="ECO:0007669"/>
    <property type="project" value="UniProtKB-UniRule"/>
</dbReference>
<keyword evidence="16" id="KW-1185">Reference proteome</keyword>
<keyword evidence="4" id="KW-0963">Cytoplasm</keyword>
<keyword evidence="9" id="KW-0233">DNA recombination</keyword>
<protein>
    <recommendedName>
        <fullName evidence="17">Integrase</fullName>
    </recommendedName>
</protein>
<evidence type="ECO:0000256" key="12">
    <source>
        <dbReference type="SAM" id="MobiDB-lite"/>
    </source>
</evidence>
<accession>A0A0V8QH95</accession>
<dbReference type="STRING" id="290052.ASU35_07225"/>
<keyword evidence="6" id="KW-0159">Chromosome partition</keyword>
<evidence type="ECO:0000256" key="7">
    <source>
        <dbReference type="ARBA" id="ARBA00022908"/>
    </source>
</evidence>
<dbReference type="InterPro" id="IPR004107">
    <property type="entry name" value="Integrase_SAM-like_N"/>
</dbReference>
<dbReference type="PANTHER" id="PTHR30349:SF77">
    <property type="entry name" value="TYROSINE RECOMBINASE XERC"/>
    <property type="match status" value="1"/>
</dbReference>
<reference evidence="15 16" key="1">
    <citation type="submission" date="2015-11" db="EMBL/GenBank/DDBJ databases">
        <title>Butyribacter intestini gen. nov., sp. nov., a butyric acid-producing bacterium of the family Lachnospiraceae isolated from the human faeces.</title>
        <authorList>
            <person name="Zou Y."/>
            <person name="Xue W."/>
            <person name="Luo G."/>
            <person name="Lv M."/>
        </authorList>
    </citation>
    <scope>NUCLEOTIDE SEQUENCE [LARGE SCALE GENOMIC DNA]</scope>
    <source>
        <strain evidence="15 16">ACET-33324</strain>
    </source>
</reference>
<dbReference type="InterPro" id="IPR011010">
    <property type="entry name" value="DNA_brk_join_enz"/>
</dbReference>
<dbReference type="PROSITE" id="PS51898">
    <property type="entry name" value="TYR_RECOMBINASE"/>
    <property type="match status" value="1"/>
</dbReference>
<dbReference type="GO" id="GO:0006310">
    <property type="term" value="P:DNA recombination"/>
    <property type="evidence" value="ECO:0007669"/>
    <property type="project" value="UniProtKB-KW"/>
</dbReference>
<dbReference type="RefSeq" id="WP_058351816.1">
    <property type="nucleotide sequence ID" value="NZ_CABMMD010000068.1"/>
</dbReference>
<evidence type="ECO:0008006" key="17">
    <source>
        <dbReference type="Google" id="ProtNLM"/>
    </source>
</evidence>
<evidence type="ECO:0000256" key="11">
    <source>
        <dbReference type="PROSITE-ProRule" id="PRU01248"/>
    </source>
</evidence>
<keyword evidence="8 11" id="KW-0238">DNA-binding</keyword>
<dbReference type="AlphaFoldDB" id="A0A0V8QH95"/>
<gene>
    <name evidence="15" type="ORF">ASU35_07225</name>
</gene>
<comment type="function">
    <text evidence="1">Site-specific tyrosine recombinase, which acts by catalyzing the cutting and rejoining of the recombining DNA molecules.</text>
</comment>
<dbReference type="GO" id="GO:0005737">
    <property type="term" value="C:cytoplasm"/>
    <property type="evidence" value="ECO:0007669"/>
    <property type="project" value="UniProtKB-SubCell"/>
</dbReference>
<feature type="domain" description="Tyr recombinase" evidence="13">
    <location>
        <begin position="132"/>
        <end position="329"/>
    </location>
</feature>
<dbReference type="Pfam" id="PF00589">
    <property type="entry name" value="Phage_integrase"/>
    <property type="match status" value="1"/>
</dbReference>
<dbReference type="InterPro" id="IPR002104">
    <property type="entry name" value="Integrase_catalytic"/>
</dbReference>
<organism evidence="15 16">
    <name type="scientific">Acetivibrio ethanolgignens</name>
    <dbReference type="NCBI Taxonomy" id="290052"/>
    <lineage>
        <taxon>Bacteria</taxon>
        <taxon>Bacillati</taxon>
        <taxon>Bacillota</taxon>
        <taxon>Clostridia</taxon>
        <taxon>Eubacteriales</taxon>
        <taxon>Oscillospiraceae</taxon>
        <taxon>Acetivibrio</taxon>
    </lineage>
</organism>
<dbReference type="SUPFAM" id="SSF56349">
    <property type="entry name" value="DNA breaking-rejoining enzymes"/>
    <property type="match status" value="1"/>
</dbReference>
<dbReference type="Gene3D" id="1.10.443.10">
    <property type="entry name" value="Intergrase catalytic core"/>
    <property type="match status" value="1"/>
</dbReference>
<dbReference type="OrthoDB" id="283809at2"/>
<keyword evidence="5" id="KW-0132">Cell division</keyword>
<evidence type="ECO:0000256" key="1">
    <source>
        <dbReference type="ARBA" id="ARBA00003283"/>
    </source>
</evidence>
<evidence type="ECO:0000256" key="4">
    <source>
        <dbReference type="ARBA" id="ARBA00022490"/>
    </source>
</evidence>
<name>A0A0V8QH95_9FIRM</name>
<dbReference type="Gene3D" id="1.10.150.130">
    <property type="match status" value="1"/>
</dbReference>
<feature type="domain" description="Core-binding (CB)" evidence="14">
    <location>
        <begin position="13"/>
        <end position="111"/>
    </location>
</feature>
<dbReference type="InterPro" id="IPR050090">
    <property type="entry name" value="Tyrosine_recombinase_XerCD"/>
</dbReference>
<dbReference type="GO" id="GO:0015074">
    <property type="term" value="P:DNA integration"/>
    <property type="evidence" value="ECO:0007669"/>
    <property type="project" value="UniProtKB-KW"/>
</dbReference>
<evidence type="ECO:0000256" key="3">
    <source>
        <dbReference type="ARBA" id="ARBA00008857"/>
    </source>
</evidence>
<evidence type="ECO:0000256" key="10">
    <source>
        <dbReference type="ARBA" id="ARBA00023306"/>
    </source>
</evidence>
<evidence type="ECO:0000256" key="8">
    <source>
        <dbReference type="ARBA" id="ARBA00023125"/>
    </source>
</evidence>
<dbReference type="Proteomes" id="UP000054874">
    <property type="component" value="Unassembled WGS sequence"/>
</dbReference>
<evidence type="ECO:0000259" key="14">
    <source>
        <dbReference type="PROSITE" id="PS51900"/>
    </source>
</evidence>
<comment type="caution">
    <text evidence="15">The sequence shown here is derived from an EMBL/GenBank/DDBJ whole genome shotgun (WGS) entry which is preliminary data.</text>
</comment>